<dbReference type="Pfam" id="PF00528">
    <property type="entry name" value="BPD_transp_1"/>
    <property type="match status" value="1"/>
</dbReference>
<organism evidence="9 10">
    <name type="scientific">Caproicibacterium amylolyticum</name>
    <dbReference type="NCBI Taxonomy" id="2766537"/>
    <lineage>
        <taxon>Bacteria</taxon>
        <taxon>Bacillati</taxon>
        <taxon>Bacillota</taxon>
        <taxon>Clostridia</taxon>
        <taxon>Eubacteriales</taxon>
        <taxon>Oscillospiraceae</taxon>
        <taxon>Caproicibacterium</taxon>
    </lineage>
</organism>
<name>A0A7G9WI63_9FIRM</name>
<gene>
    <name evidence="9" type="ORF">H6X83_01530</name>
</gene>
<feature type="transmembrane region" description="Helical" evidence="7">
    <location>
        <begin position="30"/>
        <end position="50"/>
    </location>
</feature>
<keyword evidence="3" id="KW-1003">Cell membrane</keyword>
<feature type="domain" description="ABC transmembrane type-1" evidence="8">
    <location>
        <begin position="86"/>
        <end position="300"/>
    </location>
</feature>
<evidence type="ECO:0000256" key="1">
    <source>
        <dbReference type="ARBA" id="ARBA00004651"/>
    </source>
</evidence>
<evidence type="ECO:0000256" key="2">
    <source>
        <dbReference type="ARBA" id="ARBA00022448"/>
    </source>
</evidence>
<evidence type="ECO:0000256" key="4">
    <source>
        <dbReference type="ARBA" id="ARBA00022692"/>
    </source>
</evidence>
<proteinExistence type="inferred from homology"/>
<keyword evidence="6 7" id="KW-0472">Membrane</keyword>
<dbReference type="AlphaFoldDB" id="A0A7G9WI63"/>
<sequence length="313" mass="34977">MSTAAKAAAAQPKAPKRKLSKVALKEERTAYLFILLPCAGFLIFTLYPLIFSAVASATDWTGMNDMTYNGFQNYVDLFQDEKFWKSLGNTVIYLIGIPIGMILGLILAMGMNRKIAGVRVLRTMYYIPVISSLVAVSILWAWVYNYDYGPINSILRILFHVQGPAWLSDETWVKVAMIIFMTWGGLGNSIVLYLAGLQNIPRVYYEAAEIDGANAWQKFRHITLALVSPVTFYILITSLIGGMQVFVQVQVMVSDGGTNYSAATVVFYEYQKAFESGAMGYSSAVAWILAIIILLLTLVNFKLQNRWVNTMDE</sequence>
<dbReference type="PANTHER" id="PTHR30193:SF37">
    <property type="entry name" value="INNER MEMBRANE ABC TRANSPORTER PERMEASE PROTEIN YCJO"/>
    <property type="match status" value="1"/>
</dbReference>
<dbReference type="CDD" id="cd06261">
    <property type="entry name" value="TM_PBP2"/>
    <property type="match status" value="1"/>
</dbReference>
<evidence type="ECO:0000256" key="6">
    <source>
        <dbReference type="ARBA" id="ARBA00023136"/>
    </source>
</evidence>
<evidence type="ECO:0000256" key="5">
    <source>
        <dbReference type="ARBA" id="ARBA00022989"/>
    </source>
</evidence>
<dbReference type="InterPro" id="IPR035906">
    <property type="entry name" value="MetI-like_sf"/>
</dbReference>
<dbReference type="KEGG" id="caml:H6X83_01530"/>
<dbReference type="InterPro" id="IPR000515">
    <property type="entry name" value="MetI-like"/>
</dbReference>
<keyword evidence="5 7" id="KW-1133">Transmembrane helix</keyword>
<evidence type="ECO:0000313" key="10">
    <source>
        <dbReference type="Proteomes" id="UP000516046"/>
    </source>
</evidence>
<evidence type="ECO:0000256" key="7">
    <source>
        <dbReference type="RuleBase" id="RU363032"/>
    </source>
</evidence>
<dbReference type="SUPFAM" id="SSF161098">
    <property type="entry name" value="MetI-like"/>
    <property type="match status" value="1"/>
</dbReference>
<evidence type="ECO:0000259" key="8">
    <source>
        <dbReference type="PROSITE" id="PS50928"/>
    </source>
</evidence>
<dbReference type="InterPro" id="IPR051393">
    <property type="entry name" value="ABC_transporter_permease"/>
</dbReference>
<dbReference type="EMBL" id="CP060696">
    <property type="protein sequence ID" value="QNO18375.1"/>
    <property type="molecule type" value="Genomic_DNA"/>
</dbReference>
<feature type="transmembrane region" description="Helical" evidence="7">
    <location>
        <begin position="278"/>
        <end position="301"/>
    </location>
</feature>
<reference evidence="9 10" key="1">
    <citation type="submission" date="2020-08" db="EMBL/GenBank/DDBJ databases">
        <authorList>
            <person name="Ren C."/>
            <person name="Gu Y."/>
            <person name="Xu Y."/>
        </authorList>
    </citation>
    <scope>NUCLEOTIDE SEQUENCE [LARGE SCALE GENOMIC DNA]</scope>
    <source>
        <strain evidence="9 10">LBM18003</strain>
    </source>
</reference>
<feature type="transmembrane region" description="Helical" evidence="7">
    <location>
        <begin position="91"/>
        <end position="111"/>
    </location>
</feature>
<comment type="subcellular location">
    <subcellularLocation>
        <location evidence="1 7">Cell membrane</location>
        <topology evidence="1 7">Multi-pass membrane protein</topology>
    </subcellularLocation>
</comment>
<keyword evidence="2 7" id="KW-0813">Transport</keyword>
<protein>
    <submittedName>
        <fullName evidence="9">Sugar ABC transporter permease</fullName>
    </submittedName>
</protein>
<evidence type="ECO:0000256" key="3">
    <source>
        <dbReference type="ARBA" id="ARBA00022475"/>
    </source>
</evidence>
<dbReference type="PROSITE" id="PS50928">
    <property type="entry name" value="ABC_TM1"/>
    <property type="match status" value="1"/>
</dbReference>
<feature type="transmembrane region" description="Helical" evidence="7">
    <location>
        <begin position="175"/>
        <end position="195"/>
    </location>
</feature>
<dbReference type="GO" id="GO:0055085">
    <property type="term" value="P:transmembrane transport"/>
    <property type="evidence" value="ECO:0007669"/>
    <property type="project" value="InterPro"/>
</dbReference>
<keyword evidence="10" id="KW-1185">Reference proteome</keyword>
<dbReference type="Proteomes" id="UP000516046">
    <property type="component" value="Chromosome"/>
</dbReference>
<dbReference type="RefSeq" id="WP_212507438.1">
    <property type="nucleotide sequence ID" value="NZ_CP060696.1"/>
</dbReference>
<keyword evidence="4 7" id="KW-0812">Transmembrane</keyword>
<feature type="transmembrane region" description="Helical" evidence="7">
    <location>
        <begin position="224"/>
        <end position="247"/>
    </location>
</feature>
<evidence type="ECO:0000313" key="9">
    <source>
        <dbReference type="EMBL" id="QNO18375.1"/>
    </source>
</evidence>
<dbReference type="Gene3D" id="1.10.3720.10">
    <property type="entry name" value="MetI-like"/>
    <property type="match status" value="1"/>
</dbReference>
<comment type="similarity">
    <text evidence="7">Belongs to the binding-protein-dependent transport system permease family.</text>
</comment>
<dbReference type="GO" id="GO:0005886">
    <property type="term" value="C:plasma membrane"/>
    <property type="evidence" value="ECO:0007669"/>
    <property type="project" value="UniProtKB-SubCell"/>
</dbReference>
<feature type="transmembrane region" description="Helical" evidence="7">
    <location>
        <begin position="123"/>
        <end position="143"/>
    </location>
</feature>
<accession>A0A7G9WI63</accession>
<dbReference type="PANTHER" id="PTHR30193">
    <property type="entry name" value="ABC TRANSPORTER PERMEASE PROTEIN"/>
    <property type="match status" value="1"/>
</dbReference>